<proteinExistence type="predicted"/>
<keyword evidence="3" id="KW-1185">Reference proteome</keyword>
<dbReference type="EMBL" id="JAUUTY010000003">
    <property type="protein sequence ID" value="KAK1669809.1"/>
    <property type="molecule type" value="Genomic_DNA"/>
</dbReference>
<evidence type="ECO:0000313" key="2">
    <source>
        <dbReference type="EMBL" id="KAK1669809.1"/>
    </source>
</evidence>
<evidence type="ECO:0000256" key="1">
    <source>
        <dbReference type="SAM" id="MobiDB-lite"/>
    </source>
</evidence>
<feature type="compositionally biased region" description="Pro residues" evidence="1">
    <location>
        <begin position="97"/>
        <end position="110"/>
    </location>
</feature>
<dbReference type="Proteomes" id="UP001231189">
    <property type="component" value="Unassembled WGS sequence"/>
</dbReference>
<evidence type="ECO:0000313" key="3">
    <source>
        <dbReference type="Proteomes" id="UP001231189"/>
    </source>
</evidence>
<protein>
    <submittedName>
        <fullName evidence="2">Uncharacterized protein</fullName>
    </submittedName>
</protein>
<dbReference type="AlphaFoldDB" id="A0AAD8T5N9"/>
<sequence>MATQSPLAPTHFAYPYRAATASEENLFSGVSLQSRWGCGIVPAAPDVPTATTPWTEALSLLADPEPWMASASSQWKHPRPAFAPGACLCSDQPTLPLLPGPPIPGPPPLHGTPSLLSLS</sequence>
<accession>A0AAD8T5N9</accession>
<organism evidence="2 3">
    <name type="scientific">Lolium multiflorum</name>
    <name type="common">Italian ryegrass</name>
    <name type="synonym">Lolium perenne subsp. multiflorum</name>
    <dbReference type="NCBI Taxonomy" id="4521"/>
    <lineage>
        <taxon>Eukaryota</taxon>
        <taxon>Viridiplantae</taxon>
        <taxon>Streptophyta</taxon>
        <taxon>Embryophyta</taxon>
        <taxon>Tracheophyta</taxon>
        <taxon>Spermatophyta</taxon>
        <taxon>Magnoliopsida</taxon>
        <taxon>Liliopsida</taxon>
        <taxon>Poales</taxon>
        <taxon>Poaceae</taxon>
        <taxon>BOP clade</taxon>
        <taxon>Pooideae</taxon>
        <taxon>Poodae</taxon>
        <taxon>Poeae</taxon>
        <taxon>Poeae Chloroplast Group 2 (Poeae type)</taxon>
        <taxon>Loliodinae</taxon>
        <taxon>Loliinae</taxon>
        <taxon>Lolium</taxon>
    </lineage>
</organism>
<comment type="caution">
    <text evidence="2">The sequence shown here is derived from an EMBL/GenBank/DDBJ whole genome shotgun (WGS) entry which is preliminary data.</text>
</comment>
<feature type="region of interest" description="Disordered" evidence="1">
    <location>
        <begin position="97"/>
        <end position="119"/>
    </location>
</feature>
<name>A0AAD8T5N9_LOLMU</name>
<gene>
    <name evidence="2" type="ORF">QYE76_057968</name>
</gene>
<reference evidence="2" key="1">
    <citation type="submission" date="2023-07" db="EMBL/GenBank/DDBJ databases">
        <title>A chromosome-level genome assembly of Lolium multiflorum.</title>
        <authorList>
            <person name="Chen Y."/>
            <person name="Copetti D."/>
            <person name="Kolliker R."/>
            <person name="Studer B."/>
        </authorList>
    </citation>
    <scope>NUCLEOTIDE SEQUENCE</scope>
    <source>
        <strain evidence="2">02402/16</strain>
        <tissue evidence="2">Leaf</tissue>
    </source>
</reference>